<evidence type="ECO:0000313" key="1">
    <source>
        <dbReference type="EMBL" id="GIP19456.1"/>
    </source>
</evidence>
<dbReference type="InterPro" id="IPR053161">
    <property type="entry name" value="Ulvan_degrading_GH"/>
</dbReference>
<evidence type="ECO:0000313" key="2">
    <source>
        <dbReference type="Proteomes" id="UP000683139"/>
    </source>
</evidence>
<dbReference type="EMBL" id="BOSE01000015">
    <property type="protein sequence ID" value="GIP19456.1"/>
    <property type="molecule type" value="Genomic_DNA"/>
</dbReference>
<reference evidence="1" key="1">
    <citation type="submission" date="2021-03" db="EMBL/GenBank/DDBJ databases">
        <title>Antimicrobial resistance genes in bacteria isolated from Japanese honey, and their potential for conferring macrolide and lincosamide resistance in the American foulbrood pathogen Paenibacillus larvae.</title>
        <authorList>
            <person name="Okamoto M."/>
            <person name="Kumagai M."/>
            <person name="Kanamori H."/>
            <person name="Takamatsu D."/>
        </authorList>
    </citation>
    <scope>NUCLEOTIDE SEQUENCE</scope>
    <source>
        <strain evidence="1">J40TS1</strain>
    </source>
</reference>
<protein>
    <recommendedName>
        <fullName evidence="3">Glycoside hydrolase</fullName>
    </recommendedName>
</protein>
<evidence type="ECO:0008006" key="3">
    <source>
        <dbReference type="Google" id="ProtNLM"/>
    </source>
</evidence>
<proteinExistence type="predicted"/>
<gene>
    <name evidence="1" type="ORF">J40TS1_50980</name>
</gene>
<dbReference type="Proteomes" id="UP000683139">
    <property type="component" value="Unassembled WGS sequence"/>
</dbReference>
<keyword evidence="2" id="KW-1185">Reference proteome</keyword>
<dbReference type="PANTHER" id="PTHR36848:SF2">
    <property type="entry name" value="SECRETED PROTEIN"/>
    <property type="match status" value="1"/>
</dbReference>
<dbReference type="AlphaFoldDB" id="A0A919YVT7"/>
<sequence length="1053" mass="120332">MLYSAKAFDPQLFKQPTSAYRGAPFWAWNTKLSKELLLEQLEQFPAMGMGGFHIHARVGLDTPYLGDEFMEMVKLCADEAERQQLLCWLYDEDRWPSGYGGGIVTKDEAYRSRYLVITPFKADPNSGKTPSFDSCAAVVSHGRGQLLAAFRIVLDEQNLLKHYVMCEHDAQAAEGETIWYVYLEVAGDSPWFNNEAYVDTLNPAAVRKFIEVTHERYAEAVGEHFGATIPAMFTDEPQFPHKQFLGYARSQSEIILPFTDDFEQTYRERYGSSLLEHLPELLWEGRTISVARYRYHQHLAERFAEAFADQIGRWCEEHGLMLAGHMMEEPTLHSQTRALGEVMRSLSSFGLPGIDMLCDQREYTTAKQAQSVVHQYNRPGVLSELYGVTNWDFDFRGHKLQGDWMAALGVTVRVHHLTWLSMGGEAKRDYPASIGLQSPWYKEYPLIEDHFARLNTVLTLGKPLVRIGVIHPVESYWLYFGPNDQTSLIREQLEAQFSQVTDWLLFGLQDFDYISEALIPAQQQGTQLGHMSYDVIVVPGCHTLRQSTLDFLAKFAAAGKQVVMLGELPRFIDAKPWFQIEQWDPFTVIPFTKQALLEALEPYRLVDMHYDGPKFLKKPRHKKNWDGERTQKFLYQMREEGSSRWLFIANGRAEQNKDVIEPDDVTITVAGSWQAELMDTFTGEIHQLAARHGQGTTSIYHRFYNHDSLLLHLVPAEKAQNVQALPPLKAERGSKASWERHLHDAEVCVKREEDNVLLLDLAEYKLDDEPWQEREEILRIDNICRAKLGYPPRRAALAQPWVEQNEQQESEHILLLRFTFSAETSFKGTRLALEHGTEIDICLNGQWLHKQEAGSYVDSCLTAYLLPTLQQGSNELLLRLPYSRRLNVEAAFLLGDFDVAIHGSRCSLKLPTDQISFSSLTSLGMPFYGGNAVYSTKLALEPGQYELQVSKYRAPLLDVAINGQQAGQIAFAPYSVTFTVAETDGDTLIEIRSYGSRVNTFGAVHNCDEQEVYFDPNAWRTERDEWSYEYQLKQTGILKAPVMRKLTDEAYKS</sequence>
<organism evidence="1 2">
    <name type="scientific">Paenibacillus montaniterrae</name>
    <dbReference type="NCBI Taxonomy" id="429341"/>
    <lineage>
        <taxon>Bacteria</taxon>
        <taxon>Bacillati</taxon>
        <taxon>Bacillota</taxon>
        <taxon>Bacilli</taxon>
        <taxon>Bacillales</taxon>
        <taxon>Paenibacillaceae</taxon>
        <taxon>Paenibacillus</taxon>
    </lineage>
</organism>
<name>A0A919YVT7_9BACL</name>
<dbReference type="PANTHER" id="PTHR36848">
    <property type="entry name" value="DNA-BINDING PROTEIN (PUTATIVE SECRETED PROTEIN)-RELATED"/>
    <property type="match status" value="1"/>
</dbReference>
<dbReference type="RefSeq" id="WP_213520210.1">
    <property type="nucleotide sequence ID" value="NZ_BOSE01000015.1"/>
</dbReference>
<accession>A0A919YVT7</accession>
<comment type="caution">
    <text evidence="1">The sequence shown here is derived from an EMBL/GenBank/DDBJ whole genome shotgun (WGS) entry which is preliminary data.</text>
</comment>